<dbReference type="Gene3D" id="1.10.3720.10">
    <property type="entry name" value="MetI-like"/>
    <property type="match status" value="1"/>
</dbReference>
<dbReference type="RefSeq" id="WP_193932139.1">
    <property type="nucleotide sequence ID" value="NZ_CAWPMZ010000050.1"/>
</dbReference>
<dbReference type="InterPro" id="IPR000515">
    <property type="entry name" value="MetI-like"/>
</dbReference>
<evidence type="ECO:0000256" key="3">
    <source>
        <dbReference type="ARBA" id="ARBA00022448"/>
    </source>
</evidence>
<evidence type="ECO:0000256" key="2">
    <source>
        <dbReference type="ARBA" id="ARBA00010072"/>
    </source>
</evidence>
<comment type="similarity">
    <text evidence="2">Belongs to the binding-protein-dependent transport system permease family. HisMQ subfamily.</text>
</comment>
<dbReference type="EMBL" id="JADEWN010000024">
    <property type="protein sequence ID" value="MBE9190975.1"/>
    <property type="molecule type" value="Genomic_DNA"/>
</dbReference>
<evidence type="ECO:0000313" key="12">
    <source>
        <dbReference type="Proteomes" id="UP000651156"/>
    </source>
</evidence>
<dbReference type="Proteomes" id="UP000651156">
    <property type="component" value="Unassembled WGS sequence"/>
</dbReference>
<keyword evidence="3 9" id="KW-0813">Transport</keyword>
<evidence type="ECO:0000256" key="4">
    <source>
        <dbReference type="ARBA" id="ARBA00022475"/>
    </source>
</evidence>
<comment type="subcellular location">
    <subcellularLocation>
        <location evidence="1 9">Cell membrane</location>
        <topology evidence="1 9">Multi-pass membrane protein</topology>
    </subcellularLocation>
</comment>
<accession>A0ABR9UTT0</accession>
<feature type="transmembrane region" description="Helical" evidence="9">
    <location>
        <begin position="99"/>
        <end position="120"/>
    </location>
</feature>
<feature type="transmembrane region" description="Helical" evidence="9">
    <location>
        <begin position="180"/>
        <end position="205"/>
    </location>
</feature>
<evidence type="ECO:0000256" key="9">
    <source>
        <dbReference type="RuleBase" id="RU363032"/>
    </source>
</evidence>
<feature type="transmembrane region" description="Helical" evidence="9">
    <location>
        <begin position="226"/>
        <end position="248"/>
    </location>
</feature>
<comment type="caution">
    <text evidence="11">The sequence shown here is derived from an EMBL/GenBank/DDBJ whole genome shotgun (WGS) entry which is preliminary data.</text>
</comment>
<feature type="transmembrane region" description="Helical" evidence="9">
    <location>
        <begin position="24"/>
        <end position="45"/>
    </location>
</feature>
<evidence type="ECO:0000256" key="5">
    <source>
        <dbReference type="ARBA" id="ARBA00022692"/>
    </source>
</evidence>
<feature type="transmembrane region" description="Helical" evidence="9">
    <location>
        <begin position="268"/>
        <end position="287"/>
    </location>
</feature>
<dbReference type="SUPFAM" id="SSF161098">
    <property type="entry name" value="MetI-like"/>
    <property type="match status" value="2"/>
</dbReference>
<evidence type="ECO:0000256" key="1">
    <source>
        <dbReference type="ARBA" id="ARBA00004651"/>
    </source>
</evidence>
<dbReference type="PANTHER" id="PTHR30614:SF37">
    <property type="entry name" value="AMINO-ACID ABC TRANSPORTER PERMEASE PROTEIN YHDX-RELATED"/>
    <property type="match status" value="1"/>
</dbReference>
<evidence type="ECO:0000256" key="8">
    <source>
        <dbReference type="ARBA" id="ARBA00023136"/>
    </source>
</evidence>
<dbReference type="Pfam" id="PF00528">
    <property type="entry name" value="BPD_transp_1"/>
    <property type="match status" value="1"/>
</dbReference>
<reference evidence="11 12" key="1">
    <citation type="submission" date="2020-10" db="EMBL/GenBank/DDBJ databases">
        <authorList>
            <person name="Castelo-Branco R."/>
            <person name="Eusebio N."/>
            <person name="Adriana R."/>
            <person name="Vieira A."/>
            <person name="Brugerolle De Fraissinette N."/>
            <person name="Rezende De Castro R."/>
            <person name="Schneider M.P."/>
            <person name="Vasconcelos V."/>
            <person name="Leao P.N."/>
        </authorList>
    </citation>
    <scope>NUCLEOTIDE SEQUENCE [LARGE SCALE GENOMIC DNA]</scope>
    <source>
        <strain evidence="11 12">LEGE 06123</strain>
    </source>
</reference>
<keyword evidence="12" id="KW-1185">Reference proteome</keyword>
<feature type="domain" description="ABC transmembrane type-1" evidence="10">
    <location>
        <begin position="93"/>
        <end position="383"/>
    </location>
</feature>
<keyword evidence="8 9" id="KW-0472">Membrane</keyword>
<dbReference type="InterPro" id="IPR043429">
    <property type="entry name" value="ArtM/GltK/GlnP/TcyL/YhdX-like"/>
</dbReference>
<dbReference type="InterPro" id="IPR010065">
    <property type="entry name" value="AA_ABC_transptr_permease_3TM"/>
</dbReference>
<proteinExistence type="inferred from homology"/>
<keyword evidence="6" id="KW-0029">Amino-acid transport</keyword>
<feature type="transmembrane region" description="Helical" evidence="9">
    <location>
        <begin position="342"/>
        <end position="362"/>
    </location>
</feature>
<dbReference type="PROSITE" id="PS50928">
    <property type="entry name" value="ABC_TM1"/>
    <property type="match status" value="1"/>
</dbReference>
<dbReference type="InterPro" id="IPR035906">
    <property type="entry name" value="MetI-like_sf"/>
</dbReference>
<protein>
    <submittedName>
        <fullName evidence="11">ABC transporter permease subunit</fullName>
    </submittedName>
</protein>
<feature type="transmembrane region" description="Helical" evidence="9">
    <location>
        <begin position="141"/>
        <end position="160"/>
    </location>
</feature>
<keyword evidence="5 9" id="KW-0812">Transmembrane</keyword>
<gene>
    <name evidence="11" type="ORF">IQ230_11555</name>
</gene>
<evidence type="ECO:0000256" key="6">
    <source>
        <dbReference type="ARBA" id="ARBA00022970"/>
    </source>
</evidence>
<dbReference type="NCBIfam" id="TIGR01726">
    <property type="entry name" value="HEQRo_perm_3TM"/>
    <property type="match status" value="1"/>
</dbReference>
<dbReference type="CDD" id="cd06261">
    <property type="entry name" value="TM_PBP2"/>
    <property type="match status" value="1"/>
</dbReference>
<dbReference type="PANTHER" id="PTHR30614">
    <property type="entry name" value="MEMBRANE COMPONENT OF AMINO ACID ABC TRANSPORTER"/>
    <property type="match status" value="1"/>
</dbReference>
<sequence length="399" mass="43976">MTTQRPRVTRNTPKFKDLLRDTRFWRVAGQVIAVLLFLLLVILVVDNVIYNLRALGIQLGFGFLGSQASFDIGETLISYNPADSYGRAILVGLVNSLRVIVVGLVLATILGLVAGIARLSNNWLVRQLALVYVETIRNIPLLLQLFFWYFAFFLQLPNVANQITLPGSTYLSSRGLYLPWIQGGAGAGVWLLLLALGIAGAIAVWQWRTQVMQERGVRGNQMLWALAPIVVAIALAYIINGAIPFRITLPQMVDTEQIEGGLRLSPEFGTLLLGLVVYTGSFIAEIVRAGIQAVPQGQWEAARALGLKSGRIMQSVVLPQALRVIIPPLTSQYLNLAKNSSLAIAIGFPDVYFVASTTFNQTGRAVEVMFLIMITYLTISLIISLAMNLFNRTVQFKER</sequence>
<keyword evidence="7 9" id="KW-1133">Transmembrane helix</keyword>
<evidence type="ECO:0000259" key="10">
    <source>
        <dbReference type="PROSITE" id="PS50928"/>
    </source>
</evidence>
<evidence type="ECO:0000313" key="11">
    <source>
        <dbReference type="EMBL" id="MBE9190975.1"/>
    </source>
</evidence>
<evidence type="ECO:0000256" key="7">
    <source>
        <dbReference type="ARBA" id="ARBA00022989"/>
    </source>
</evidence>
<feature type="transmembrane region" description="Helical" evidence="9">
    <location>
        <begin position="368"/>
        <end position="390"/>
    </location>
</feature>
<name>A0ABR9UTT0_9CHRO</name>
<organism evidence="11 12">
    <name type="scientific">Gloeocapsopsis crepidinum LEGE 06123</name>
    <dbReference type="NCBI Taxonomy" id="588587"/>
    <lineage>
        <taxon>Bacteria</taxon>
        <taxon>Bacillati</taxon>
        <taxon>Cyanobacteriota</taxon>
        <taxon>Cyanophyceae</taxon>
        <taxon>Oscillatoriophycideae</taxon>
        <taxon>Chroococcales</taxon>
        <taxon>Chroococcaceae</taxon>
        <taxon>Gloeocapsopsis</taxon>
    </lineage>
</organism>
<keyword evidence="4" id="KW-1003">Cell membrane</keyword>